<comment type="caution">
    <text evidence="7">The sequence shown here is derived from an EMBL/GenBank/DDBJ whole genome shotgun (WGS) entry which is preliminary data.</text>
</comment>
<evidence type="ECO:0000313" key="7">
    <source>
        <dbReference type="EMBL" id="CAI0428672.1"/>
    </source>
</evidence>
<keyword evidence="8" id="KW-1185">Reference proteome</keyword>
<proteinExistence type="predicted"/>
<evidence type="ECO:0000256" key="2">
    <source>
        <dbReference type="ARBA" id="ARBA00022801"/>
    </source>
</evidence>
<accession>A0AAV0L459</accession>
<evidence type="ECO:0000256" key="4">
    <source>
        <dbReference type="ARBA" id="ARBA00047304"/>
    </source>
</evidence>
<name>A0AAV0L459_9ROSI</name>
<organism evidence="7 8">
    <name type="scientific">Linum tenue</name>
    <dbReference type="NCBI Taxonomy" id="586396"/>
    <lineage>
        <taxon>Eukaryota</taxon>
        <taxon>Viridiplantae</taxon>
        <taxon>Streptophyta</taxon>
        <taxon>Embryophyta</taxon>
        <taxon>Tracheophyta</taxon>
        <taxon>Spermatophyta</taxon>
        <taxon>Magnoliopsida</taxon>
        <taxon>eudicotyledons</taxon>
        <taxon>Gunneridae</taxon>
        <taxon>Pentapetalae</taxon>
        <taxon>rosids</taxon>
        <taxon>fabids</taxon>
        <taxon>Malpighiales</taxon>
        <taxon>Linaceae</taxon>
        <taxon>Linum</taxon>
    </lineage>
</organism>
<evidence type="ECO:0000256" key="1">
    <source>
        <dbReference type="ARBA" id="ARBA00011982"/>
    </source>
</evidence>
<dbReference type="AlphaFoldDB" id="A0AAV0L459"/>
<comment type="catalytic activity">
    <reaction evidence="4">
        <text>NAD(+) + H2O = ADP-D-ribose + nicotinamide + H(+)</text>
        <dbReference type="Rhea" id="RHEA:16301"/>
        <dbReference type="ChEBI" id="CHEBI:15377"/>
        <dbReference type="ChEBI" id="CHEBI:15378"/>
        <dbReference type="ChEBI" id="CHEBI:17154"/>
        <dbReference type="ChEBI" id="CHEBI:57540"/>
        <dbReference type="ChEBI" id="CHEBI:57967"/>
        <dbReference type="EC" id="3.2.2.6"/>
    </reaction>
    <physiologicalReaction direction="left-to-right" evidence="4">
        <dbReference type="Rhea" id="RHEA:16302"/>
    </physiologicalReaction>
</comment>
<dbReference type="PROSITE" id="PS50104">
    <property type="entry name" value="TIR"/>
    <property type="match status" value="1"/>
</dbReference>
<dbReference type="Proteomes" id="UP001154282">
    <property type="component" value="Unassembled WGS sequence"/>
</dbReference>
<dbReference type="GO" id="GO:0007165">
    <property type="term" value="P:signal transduction"/>
    <property type="evidence" value="ECO:0007669"/>
    <property type="project" value="InterPro"/>
</dbReference>
<sequence>MASVVLILLLLLLLFLGALCHTAATTNPRPPPWRHHVFLNHRGPDGRHTFADHLDYALRRKRIKVFRDDHDLPRGENVTEAISRAIEESMHAVHRRAERRVRLVGVLPRRAGQDHELQEGERTPGFPRLLQSVPGRRRRRSGVVWGLQGRLGPSQEKAFLR</sequence>
<evidence type="ECO:0000256" key="5">
    <source>
        <dbReference type="SAM" id="SignalP"/>
    </source>
</evidence>
<keyword evidence="3" id="KW-0520">NAD</keyword>
<gene>
    <name evidence="7" type="ORF">LITE_LOCUS21772</name>
</gene>
<dbReference type="InterPro" id="IPR035897">
    <property type="entry name" value="Toll_tir_struct_dom_sf"/>
</dbReference>
<dbReference type="GO" id="GO:0061809">
    <property type="term" value="F:NAD+ nucleosidase activity, cyclic ADP-ribose generating"/>
    <property type="evidence" value="ECO:0007669"/>
    <property type="project" value="UniProtKB-EC"/>
</dbReference>
<reference evidence="7" key="1">
    <citation type="submission" date="2022-08" db="EMBL/GenBank/DDBJ databases">
        <authorList>
            <person name="Gutierrez-Valencia J."/>
        </authorList>
    </citation>
    <scope>NUCLEOTIDE SEQUENCE</scope>
</reference>
<keyword evidence="5" id="KW-0732">Signal</keyword>
<dbReference type="PANTHER" id="PTHR32009:SF39">
    <property type="entry name" value="TIR DOMAIN-CONTAINING PROTEIN"/>
    <property type="match status" value="1"/>
</dbReference>
<dbReference type="PANTHER" id="PTHR32009">
    <property type="entry name" value="TMV RESISTANCE PROTEIN N-LIKE"/>
    <property type="match status" value="1"/>
</dbReference>
<dbReference type="Gene3D" id="3.40.50.10140">
    <property type="entry name" value="Toll/interleukin-1 receptor homology (TIR) domain"/>
    <property type="match status" value="1"/>
</dbReference>
<evidence type="ECO:0000259" key="6">
    <source>
        <dbReference type="PROSITE" id="PS50104"/>
    </source>
</evidence>
<dbReference type="SUPFAM" id="SSF52200">
    <property type="entry name" value="Toll/Interleukin receptor TIR domain"/>
    <property type="match status" value="1"/>
</dbReference>
<dbReference type="InterPro" id="IPR000157">
    <property type="entry name" value="TIR_dom"/>
</dbReference>
<feature type="chain" id="PRO_5043516276" description="ADP-ribosyl cyclase/cyclic ADP-ribose hydrolase" evidence="5">
    <location>
        <begin position="21"/>
        <end position="161"/>
    </location>
</feature>
<dbReference type="Pfam" id="PF01582">
    <property type="entry name" value="TIR"/>
    <property type="match status" value="1"/>
</dbReference>
<evidence type="ECO:0000313" key="8">
    <source>
        <dbReference type="Proteomes" id="UP001154282"/>
    </source>
</evidence>
<feature type="signal peptide" evidence="5">
    <location>
        <begin position="1"/>
        <end position="20"/>
    </location>
</feature>
<feature type="domain" description="TIR" evidence="6">
    <location>
        <begin position="33"/>
        <end position="161"/>
    </location>
</feature>
<dbReference type="EMBL" id="CAMGYJ010000006">
    <property type="protein sequence ID" value="CAI0428672.1"/>
    <property type="molecule type" value="Genomic_DNA"/>
</dbReference>
<keyword evidence="2" id="KW-0378">Hydrolase</keyword>
<evidence type="ECO:0000256" key="3">
    <source>
        <dbReference type="ARBA" id="ARBA00023027"/>
    </source>
</evidence>
<dbReference type="EC" id="3.2.2.6" evidence="1"/>
<protein>
    <recommendedName>
        <fullName evidence="1">ADP-ribosyl cyclase/cyclic ADP-ribose hydrolase</fullName>
        <ecNumber evidence="1">3.2.2.6</ecNumber>
    </recommendedName>
</protein>